<evidence type="ECO:0000313" key="4">
    <source>
        <dbReference type="Proteomes" id="UP000241284"/>
    </source>
</evidence>
<name>A0A2R6BDI9_9ARCH</name>
<dbReference type="CDD" id="cd01130">
    <property type="entry name" value="VirB11-like_ATPase"/>
    <property type="match status" value="1"/>
</dbReference>
<dbReference type="PANTHER" id="PTHR30486">
    <property type="entry name" value="TWITCHING MOTILITY PROTEIN PILT"/>
    <property type="match status" value="1"/>
</dbReference>
<dbReference type="InterPro" id="IPR001482">
    <property type="entry name" value="T2SS/T4SS_dom"/>
</dbReference>
<dbReference type="AlphaFoldDB" id="A0A2R6BDI9"/>
<dbReference type="Gene3D" id="3.30.450.380">
    <property type="match status" value="1"/>
</dbReference>
<dbReference type="EMBL" id="NEXH01000001">
    <property type="protein sequence ID" value="PSN96700.1"/>
    <property type="molecule type" value="Genomic_DNA"/>
</dbReference>
<protein>
    <recommendedName>
        <fullName evidence="2">Bacterial type II secretion system protein E domain-containing protein</fullName>
    </recommendedName>
</protein>
<feature type="domain" description="Bacterial type II secretion system protein E" evidence="2">
    <location>
        <begin position="126"/>
        <end position="373"/>
    </location>
</feature>
<dbReference type="PANTHER" id="PTHR30486:SF6">
    <property type="entry name" value="TYPE IV PILUS RETRACTATION ATPASE PILT"/>
    <property type="match status" value="1"/>
</dbReference>
<accession>A0A2R6BDI9</accession>
<dbReference type="InterPro" id="IPR027417">
    <property type="entry name" value="P-loop_NTPase"/>
</dbReference>
<gene>
    <name evidence="3" type="ORF">B9Q06_00710</name>
</gene>
<evidence type="ECO:0000313" key="3">
    <source>
        <dbReference type="EMBL" id="PSN96700.1"/>
    </source>
</evidence>
<dbReference type="Pfam" id="PF00437">
    <property type="entry name" value="T2SSE"/>
    <property type="match status" value="1"/>
</dbReference>
<evidence type="ECO:0000259" key="2">
    <source>
        <dbReference type="Pfam" id="PF00437"/>
    </source>
</evidence>
<comment type="caution">
    <text evidence="3">The sequence shown here is derived from an EMBL/GenBank/DDBJ whole genome shotgun (WGS) entry which is preliminary data.</text>
</comment>
<reference evidence="3 4" key="1">
    <citation type="submission" date="2017-04" db="EMBL/GenBank/DDBJ databases">
        <title>Novel microbial lineages endemic to geothermal iron-oxide mats fill important gaps in the evolutionary history of Archaea.</title>
        <authorList>
            <person name="Jay Z.J."/>
            <person name="Beam J.P."/>
            <person name="Dlakic M."/>
            <person name="Rusch D.B."/>
            <person name="Kozubal M.A."/>
            <person name="Inskeep W.P."/>
        </authorList>
    </citation>
    <scope>NUCLEOTIDE SEQUENCE [LARGE SCALE GENOMIC DNA]</scope>
    <source>
        <strain evidence="3">ECH_B_2</strain>
    </source>
</reference>
<dbReference type="Proteomes" id="UP000241284">
    <property type="component" value="Unassembled WGS sequence"/>
</dbReference>
<dbReference type="InterPro" id="IPR050921">
    <property type="entry name" value="T4SS_GSP_E_ATPase"/>
</dbReference>
<dbReference type="SUPFAM" id="SSF52540">
    <property type="entry name" value="P-loop containing nucleoside triphosphate hydrolases"/>
    <property type="match status" value="1"/>
</dbReference>
<organism evidence="3 4">
    <name type="scientific">Candidatus Marsarchaeota G2 archaeon ECH_B_2</name>
    <dbReference type="NCBI Taxonomy" id="1978160"/>
    <lineage>
        <taxon>Archaea</taxon>
        <taxon>Candidatus Marsarchaeota</taxon>
        <taxon>Candidatus Marsarchaeota group 2</taxon>
    </lineage>
</organism>
<dbReference type="Gene3D" id="3.40.50.300">
    <property type="entry name" value="P-loop containing nucleotide triphosphate hydrolases"/>
    <property type="match status" value="1"/>
</dbReference>
<comment type="similarity">
    <text evidence="1">Belongs to the GSP E family.</text>
</comment>
<sequence length="541" mass="60779">MKPPLKLFLAKIIKLRSKRNPAEEVRQDQPPLFRVNRLPPEYTPKTPPYKVGEADIYVDEETYYVEDPNLSEEAIRVYRETLDRKLRWLPPELFYDDQKLVEAIGSTQTGAQTLLYYVRRELKGYSVLQPLIDDPGVEDIVIAAPNTPVSVKYRGRTLKTNISFSEVELNELAQRLAAMAGKPVSTYNPLLSMRLPDGNRLTLNYGLEVSHRGTSIALRKFPANPWSITQLMQLGSVVPDLLAWLWILIENRKALLVCGTSGVGKTSLINALTCFIPSNARIVTVEDTGEFKLSHPYWTPLIARYSYTQNKYAEISLDQLVKHALRMSADYIIVGEVRGEEGASWAQSILTGHGGLTSIHSETPELATQRLVSPPISVEPQSLSALHAVVEVRAAGSKRYISSVLDYEYQPQSPVFKRVYQAGHPSSAMLKDEEILDLPTSRLLIEQGIYTQNELLEELRMRRELLEVVSSASQVDPELLTHDSVSKISWAYQANPELRAKPNELLRVLRPLCHNCSAPLRSDGSCPMCGEAEELEKAIET</sequence>
<proteinExistence type="inferred from homology"/>
<dbReference type="GO" id="GO:0016887">
    <property type="term" value="F:ATP hydrolysis activity"/>
    <property type="evidence" value="ECO:0007669"/>
    <property type="project" value="InterPro"/>
</dbReference>
<evidence type="ECO:0000256" key="1">
    <source>
        <dbReference type="ARBA" id="ARBA00006611"/>
    </source>
</evidence>